<dbReference type="InterPro" id="IPR001789">
    <property type="entry name" value="Sig_transdc_resp-reg_receiver"/>
</dbReference>
<name>A0ABS0C0Z0_9GAMM</name>
<feature type="domain" description="OmpR/PhoB-type" evidence="5">
    <location>
        <begin position="127"/>
        <end position="221"/>
    </location>
</feature>
<dbReference type="PROSITE" id="PS50110">
    <property type="entry name" value="RESPONSE_REGULATORY"/>
    <property type="match status" value="1"/>
</dbReference>
<proteinExistence type="predicted"/>
<dbReference type="SMART" id="SM00448">
    <property type="entry name" value="REC"/>
    <property type="match status" value="1"/>
</dbReference>
<gene>
    <name evidence="6" type="ORF">H8792_010375</name>
</gene>
<sequence>MKLLLVEDEPLLVETLARRLSEAKFLLDTATDGEEALYLLNEFSYDLVILDLGLPKLPGLEVLQTLRADQTNNNRSIPVLILTARNAWQERVEGLKAGADDYVGKPFQFEELLARVEVLLRRKEGVSEKLAIDDMVLDLASKQLTVGEQAYNLTMTEFRLMRVFLAQPNRVFSKDELIQRIADQNYDRESNVIEVYIRKLRKMLGKERIETLRGLGYKLVVGGAKDD</sequence>
<dbReference type="Pfam" id="PF00072">
    <property type="entry name" value="Response_reg"/>
    <property type="match status" value="1"/>
</dbReference>
<dbReference type="SMART" id="SM00862">
    <property type="entry name" value="Trans_reg_C"/>
    <property type="match status" value="1"/>
</dbReference>
<dbReference type="PROSITE" id="PS51755">
    <property type="entry name" value="OMPR_PHOB"/>
    <property type="match status" value="1"/>
</dbReference>
<feature type="modified residue" description="4-aspartylphosphate" evidence="2">
    <location>
        <position position="51"/>
    </location>
</feature>
<evidence type="ECO:0000259" key="5">
    <source>
        <dbReference type="PROSITE" id="PS51755"/>
    </source>
</evidence>
<dbReference type="CDD" id="cd00383">
    <property type="entry name" value="trans_reg_C"/>
    <property type="match status" value="1"/>
</dbReference>
<evidence type="ECO:0000313" key="7">
    <source>
        <dbReference type="Proteomes" id="UP001193680"/>
    </source>
</evidence>
<dbReference type="Proteomes" id="UP001193680">
    <property type="component" value="Unassembled WGS sequence"/>
</dbReference>
<dbReference type="InterPro" id="IPR039420">
    <property type="entry name" value="WalR-like"/>
</dbReference>
<keyword evidence="7" id="KW-1185">Reference proteome</keyword>
<dbReference type="EMBL" id="JACBGI020000026">
    <property type="protein sequence ID" value="MBF6058746.1"/>
    <property type="molecule type" value="Genomic_DNA"/>
</dbReference>
<reference evidence="6 7" key="1">
    <citation type="submission" date="2020-06" db="EMBL/GenBank/DDBJ databases">
        <authorList>
            <person name="Scott K."/>
        </authorList>
    </citation>
    <scope>NUCLEOTIDE SEQUENCE [LARGE SCALE GENOMIC DNA]</scope>
    <source>
        <strain evidence="6 7">HH1</strain>
    </source>
</reference>
<evidence type="ECO:0000256" key="2">
    <source>
        <dbReference type="PROSITE-ProRule" id="PRU00169"/>
    </source>
</evidence>
<keyword evidence="1 3" id="KW-0238">DNA-binding</keyword>
<accession>A0ABS0C0Z0</accession>
<evidence type="ECO:0000313" key="6">
    <source>
        <dbReference type="EMBL" id="MBF6058746.1"/>
    </source>
</evidence>
<organism evidence="6 7">
    <name type="scientific">Thiomicrorhabdus heinhorstiae</name>
    <dbReference type="NCBI Taxonomy" id="2748010"/>
    <lineage>
        <taxon>Bacteria</taxon>
        <taxon>Pseudomonadati</taxon>
        <taxon>Pseudomonadota</taxon>
        <taxon>Gammaproteobacteria</taxon>
        <taxon>Thiotrichales</taxon>
        <taxon>Piscirickettsiaceae</taxon>
        <taxon>Thiomicrorhabdus</taxon>
    </lineage>
</organism>
<evidence type="ECO:0000256" key="3">
    <source>
        <dbReference type="PROSITE-ProRule" id="PRU01091"/>
    </source>
</evidence>
<dbReference type="Gene3D" id="1.10.10.10">
    <property type="entry name" value="Winged helix-like DNA-binding domain superfamily/Winged helix DNA-binding domain"/>
    <property type="match status" value="1"/>
</dbReference>
<dbReference type="Gene3D" id="3.40.50.2300">
    <property type="match status" value="1"/>
</dbReference>
<dbReference type="SUPFAM" id="SSF52172">
    <property type="entry name" value="CheY-like"/>
    <property type="match status" value="1"/>
</dbReference>
<evidence type="ECO:0000259" key="4">
    <source>
        <dbReference type="PROSITE" id="PS50110"/>
    </source>
</evidence>
<feature type="DNA-binding region" description="OmpR/PhoB-type" evidence="3">
    <location>
        <begin position="127"/>
        <end position="221"/>
    </location>
</feature>
<dbReference type="InterPro" id="IPR011006">
    <property type="entry name" value="CheY-like_superfamily"/>
</dbReference>
<dbReference type="PANTHER" id="PTHR48111">
    <property type="entry name" value="REGULATOR OF RPOS"/>
    <property type="match status" value="1"/>
</dbReference>
<evidence type="ECO:0000256" key="1">
    <source>
        <dbReference type="ARBA" id="ARBA00023125"/>
    </source>
</evidence>
<dbReference type="RefSeq" id="WP_185978893.1">
    <property type="nucleotide sequence ID" value="NZ_JACBGI020000026.1"/>
</dbReference>
<dbReference type="InterPro" id="IPR036388">
    <property type="entry name" value="WH-like_DNA-bd_sf"/>
</dbReference>
<comment type="caution">
    <text evidence="6">The sequence shown here is derived from an EMBL/GenBank/DDBJ whole genome shotgun (WGS) entry which is preliminary data.</text>
</comment>
<dbReference type="Gene3D" id="6.10.250.690">
    <property type="match status" value="1"/>
</dbReference>
<keyword evidence="2" id="KW-0597">Phosphoprotein</keyword>
<reference evidence="6 7" key="2">
    <citation type="submission" date="2020-11" db="EMBL/GenBank/DDBJ databases">
        <title>Sulfur oxidizing isolate from Hospital Hole Sinkhole.</title>
        <authorList>
            <person name="Scott K.M."/>
        </authorList>
    </citation>
    <scope>NUCLEOTIDE SEQUENCE [LARGE SCALE GENOMIC DNA]</scope>
    <source>
        <strain evidence="6 7">HH1</strain>
    </source>
</reference>
<protein>
    <submittedName>
        <fullName evidence="6">Response regulator transcription factor</fullName>
    </submittedName>
</protein>
<dbReference type="Pfam" id="PF00486">
    <property type="entry name" value="Trans_reg_C"/>
    <property type="match status" value="1"/>
</dbReference>
<feature type="domain" description="Response regulatory" evidence="4">
    <location>
        <begin position="2"/>
        <end position="120"/>
    </location>
</feature>
<dbReference type="PANTHER" id="PTHR48111:SF37">
    <property type="entry name" value="RESPONSE REGULATOR PROTEIN CARR"/>
    <property type="match status" value="1"/>
</dbReference>
<dbReference type="InterPro" id="IPR001867">
    <property type="entry name" value="OmpR/PhoB-type_DNA-bd"/>
</dbReference>